<dbReference type="Proteomes" id="UP000705283">
    <property type="component" value="Unassembled WGS sequence"/>
</dbReference>
<evidence type="ECO:0000313" key="1">
    <source>
        <dbReference type="EMBL" id="MBF6638732.1"/>
    </source>
</evidence>
<protein>
    <submittedName>
        <fullName evidence="1">Uncharacterized protein</fullName>
    </submittedName>
</protein>
<dbReference type="AlphaFoldDB" id="A0AA40X5Q3"/>
<name>A0AA40X5Q3_9GAMM</name>
<reference evidence="1" key="1">
    <citation type="submission" date="2020-11" db="EMBL/GenBank/DDBJ databases">
        <authorList>
            <person name="Lee S.D."/>
        </authorList>
    </citation>
    <scope>NUCLEOTIDE SEQUENCE</scope>
    <source>
        <strain evidence="1">SAP-2</strain>
    </source>
</reference>
<gene>
    <name evidence="1" type="ORF">ITX54_18870</name>
</gene>
<proteinExistence type="predicted"/>
<dbReference type="EMBL" id="JADMKS010000008">
    <property type="protein sequence ID" value="MBF6638732.1"/>
    <property type="molecule type" value="Genomic_DNA"/>
</dbReference>
<reference evidence="1" key="2">
    <citation type="submission" date="2022-09" db="EMBL/GenBank/DDBJ databases">
        <title>Rouxiella aceris sp. nov., isolated from tree sap and emended description of the genus Rhouxiella.</title>
        <authorList>
            <person name="Kim I.S."/>
        </authorList>
    </citation>
    <scope>NUCLEOTIDE SEQUENCE</scope>
    <source>
        <strain evidence="1">SAP-2</strain>
    </source>
</reference>
<sequence length="308" mass="35417">MSEKPTYPNIRDGIPDWITIREAVRLFNGLNGCKIKKSDFYRFALQGKIRLSIYFQSPVILRKIKSRNHKLKLRPIKSSSTMKSFMLAESSFVSENNLTFSTEGRYIHPVQRVIDTTLLGYEYVLIQRLLAQSLKIPPPVTGARSNNYGITVSLLGEAFQVFEKMTWHERIERQVKRLPKDISSDGYEKIALNDLKKDFNKCYFPMHELPSDACFVLRKSELDKLINKPIEKEILPPSPTRISTPLSRLFWLACKNNETISPLIMQPYKLLSIFEQWASEEGITDRFSGDTLKAALERGSPPSLPTQK</sequence>
<evidence type="ECO:0000313" key="2">
    <source>
        <dbReference type="Proteomes" id="UP000705283"/>
    </source>
</evidence>
<comment type="caution">
    <text evidence="1">The sequence shown here is derived from an EMBL/GenBank/DDBJ whole genome shotgun (WGS) entry which is preliminary data.</text>
</comment>
<organism evidence="1 2">
    <name type="scientific">Rouxiella silvae</name>
    <dbReference type="NCBI Taxonomy" id="1646373"/>
    <lineage>
        <taxon>Bacteria</taxon>
        <taxon>Pseudomonadati</taxon>
        <taxon>Pseudomonadota</taxon>
        <taxon>Gammaproteobacteria</taxon>
        <taxon>Enterobacterales</taxon>
        <taxon>Yersiniaceae</taxon>
        <taxon>Rouxiella</taxon>
    </lineage>
</organism>
<accession>A0AA40X5Q3</accession>
<dbReference type="RefSeq" id="WP_098363213.1">
    <property type="nucleotide sequence ID" value="NZ_JADMKS010000008.1"/>
</dbReference>